<dbReference type="CDD" id="cd00082">
    <property type="entry name" value="HisKA"/>
    <property type="match status" value="1"/>
</dbReference>
<keyword evidence="5 8" id="KW-0418">Kinase</keyword>
<sequence>MVNNFNILDSVPDSMAVINRRGQIIFTNKAWSNFSVENSGDLSRTGVNTNYLSTCESVKGEETRMAMEAKKGIQQVINRKVEKFELEYPCHSPTEKRWFILRVTQVLENPDLTLMAHINITNRKMAELEIEKNYKQSLILNERLHTTLQKIVHDIQNPLASIMGLINLSKSENDKESVNEYLDLIGKGSANLRSFVKETLKHIASIGDVKAIDMEQIVTKYLDTIPHLLNQNGIEIKLDIQQDGDFYSNENELQSIFSNLVSNAIKYSDPLKTNKFIALHFKSDENKGVLQVADNGLGIKKEDIPKLMKRNYQVNRKSSEGVGLGLFLVQKSIRNLEGFIKINSDIGVGTTFTVEIPNKIKLQS</sequence>
<dbReference type="HOGENOM" id="CLU_000445_114_71_10"/>
<evidence type="ECO:0000256" key="1">
    <source>
        <dbReference type="ARBA" id="ARBA00000085"/>
    </source>
</evidence>
<dbReference type="SUPFAM" id="SSF47384">
    <property type="entry name" value="Homodimeric domain of signal transducing histidine kinase"/>
    <property type="match status" value="1"/>
</dbReference>
<dbReference type="GO" id="GO:0016036">
    <property type="term" value="P:cellular response to phosphate starvation"/>
    <property type="evidence" value="ECO:0007669"/>
    <property type="project" value="TreeGrafter"/>
</dbReference>
<dbReference type="KEGG" id="cmr:Cycma_4020"/>
<dbReference type="SMART" id="SM00387">
    <property type="entry name" value="HATPase_c"/>
    <property type="match status" value="1"/>
</dbReference>
<dbReference type="EC" id="2.7.13.3" evidence="2"/>
<dbReference type="GO" id="GO:0004721">
    <property type="term" value="F:phosphoprotein phosphatase activity"/>
    <property type="evidence" value="ECO:0007669"/>
    <property type="project" value="TreeGrafter"/>
</dbReference>
<dbReference type="InterPro" id="IPR004358">
    <property type="entry name" value="Sig_transdc_His_kin-like_C"/>
</dbReference>
<name>G0J795_CYCMS</name>
<dbReference type="GO" id="GO:0005886">
    <property type="term" value="C:plasma membrane"/>
    <property type="evidence" value="ECO:0007669"/>
    <property type="project" value="TreeGrafter"/>
</dbReference>
<dbReference type="Pfam" id="PF02518">
    <property type="entry name" value="HATPase_c"/>
    <property type="match status" value="1"/>
</dbReference>
<evidence type="ECO:0000256" key="3">
    <source>
        <dbReference type="ARBA" id="ARBA00022553"/>
    </source>
</evidence>
<dbReference type="Gene3D" id="3.30.450.20">
    <property type="entry name" value="PAS domain"/>
    <property type="match status" value="1"/>
</dbReference>
<dbReference type="InterPro" id="IPR036097">
    <property type="entry name" value="HisK_dim/P_sf"/>
</dbReference>
<evidence type="ECO:0000256" key="5">
    <source>
        <dbReference type="ARBA" id="ARBA00022777"/>
    </source>
</evidence>
<dbReference type="SUPFAM" id="SSF55874">
    <property type="entry name" value="ATPase domain of HSP90 chaperone/DNA topoisomerase II/histidine kinase"/>
    <property type="match status" value="1"/>
</dbReference>
<evidence type="ECO:0000256" key="4">
    <source>
        <dbReference type="ARBA" id="ARBA00022679"/>
    </source>
</evidence>
<protein>
    <recommendedName>
        <fullName evidence="2">histidine kinase</fullName>
        <ecNumber evidence="2">2.7.13.3</ecNumber>
    </recommendedName>
</protein>
<reference evidence="9" key="1">
    <citation type="submission" date="2011-07" db="EMBL/GenBank/DDBJ databases">
        <title>The complete genome of Cyclobacterium marinum DSM 745.</title>
        <authorList>
            <person name="Lucas S."/>
            <person name="Han J."/>
            <person name="Lapidus A."/>
            <person name="Bruce D."/>
            <person name="Goodwin L."/>
            <person name="Pitluck S."/>
            <person name="Peters L."/>
            <person name="Kyrpides N."/>
            <person name="Mavromatis K."/>
            <person name="Ivanova N."/>
            <person name="Ovchinnikova G."/>
            <person name="Chertkov O."/>
            <person name="Detter J.C."/>
            <person name="Tapia R."/>
            <person name="Han C."/>
            <person name="Land M."/>
            <person name="Hauser L."/>
            <person name="Markowitz V."/>
            <person name="Cheng J.-F."/>
            <person name="Hugenholtz P."/>
            <person name="Woyke T."/>
            <person name="Wu D."/>
            <person name="Tindall B."/>
            <person name="Schuetze A."/>
            <person name="Brambilla E."/>
            <person name="Klenk H.-P."/>
            <person name="Eisen J.A."/>
        </authorList>
    </citation>
    <scope>NUCLEOTIDE SEQUENCE [LARGE SCALE GENOMIC DNA]</scope>
    <source>
        <strain evidence="9">ATCC 25205 / DSM 745 / LMG 13164 / NCIMB 1802</strain>
    </source>
</reference>
<evidence type="ECO:0000313" key="9">
    <source>
        <dbReference type="Proteomes" id="UP000001635"/>
    </source>
</evidence>
<dbReference type="InterPro" id="IPR003594">
    <property type="entry name" value="HATPase_dom"/>
</dbReference>
<dbReference type="InterPro" id="IPR050351">
    <property type="entry name" value="BphY/WalK/GraS-like"/>
</dbReference>
<evidence type="ECO:0000256" key="6">
    <source>
        <dbReference type="ARBA" id="ARBA00023012"/>
    </source>
</evidence>
<dbReference type="Gene3D" id="3.30.565.10">
    <property type="entry name" value="Histidine kinase-like ATPase, C-terminal domain"/>
    <property type="match status" value="1"/>
</dbReference>
<proteinExistence type="predicted"/>
<dbReference type="AlphaFoldDB" id="G0J795"/>
<comment type="catalytic activity">
    <reaction evidence="1">
        <text>ATP + protein L-histidine = ADP + protein N-phospho-L-histidine.</text>
        <dbReference type="EC" id="2.7.13.3"/>
    </reaction>
</comment>
<dbReference type="eggNOG" id="COG4251">
    <property type="taxonomic scope" value="Bacteria"/>
</dbReference>
<dbReference type="Gene3D" id="1.10.287.130">
    <property type="match status" value="1"/>
</dbReference>
<dbReference type="PROSITE" id="PS50109">
    <property type="entry name" value="HIS_KIN"/>
    <property type="match status" value="1"/>
</dbReference>
<dbReference type="InterPro" id="IPR005467">
    <property type="entry name" value="His_kinase_dom"/>
</dbReference>
<evidence type="ECO:0000313" key="8">
    <source>
        <dbReference type="EMBL" id="AEL27728.1"/>
    </source>
</evidence>
<dbReference type="PRINTS" id="PR00344">
    <property type="entry name" value="BCTRLSENSOR"/>
</dbReference>
<keyword evidence="9" id="KW-1185">Reference proteome</keyword>
<dbReference type="STRING" id="880070.Cycma_4020"/>
<dbReference type="OrthoDB" id="594725at2"/>
<gene>
    <name evidence="8" type="ordered locus">Cycma_4020</name>
</gene>
<dbReference type="InterPro" id="IPR036890">
    <property type="entry name" value="HATPase_C_sf"/>
</dbReference>
<keyword evidence="4" id="KW-0808">Transferase</keyword>
<accession>G0J795</accession>
<dbReference type="GO" id="GO:0000155">
    <property type="term" value="F:phosphorelay sensor kinase activity"/>
    <property type="evidence" value="ECO:0007669"/>
    <property type="project" value="InterPro"/>
</dbReference>
<dbReference type="PANTHER" id="PTHR45453">
    <property type="entry name" value="PHOSPHATE REGULON SENSOR PROTEIN PHOR"/>
    <property type="match status" value="1"/>
</dbReference>
<dbReference type="PANTHER" id="PTHR45453:SF1">
    <property type="entry name" value="PHOSPHATE REGULON SENSOR PROTEIN PHOR"/>
    <property type="match status" value="1"/>
</dbReference>
<feature type="domain" description="Histidine kinase" evidence="7">
    <location>
        <begin position="150"/>
        <end position="360"/>
    </location>
</feature>
<dbReference type="InterPro" id="IPR003661">
    <property type="entry name" value="HisK_dim/P_dom"/>
</dbReference>
<dbReference type="Proteomes" id="UP000001635">
    <property type="component" value="Chromosome"/>
</dbReference>
<evidence type="ECO:0000259" key="7">
    <source>
        <dbReference type="PROSITE" id="PS50109"/>
    </source>
</evidence>
<dbReference type="EMBL" id="CP002955">
    <property type="protein sequence ID" value="AEL27728.1"/>
    <property type="molecule type" value="Genomic_DNA"/>
</dbReference>
<organism evidence="8 9">
    <name type="scientific">Cyclobacterium marinum (strain ATCC 25205 / DSM 745 / LMG 13164 / NCIMB 1802)</name>
    <name type="common">Flectobacillus marinus</name>
    <dbReference type="NCBI Taxonomy" id="880070"/>
    <lineage>
        <taxon>Bacteria</taxon>
        <taxon>Pseudomonadati</taxon>
        <taxon>Bacteroidota</taxon>
        <taxon>Cytophagia</taxon>
        <taxon>Cytophagales</taxon>
        <taxon>Cyclobacteriaceae</taxon>
        <taxon>Cyclobacterium</taxon>
    </lineage>
</organism>
<keyword evidence="6" id="KW-0902">Two-component regulatory system</keyword>
<dbReference type="RefSeq" id="WP_014022013.1">
    <property type="nucleotide sequence ID" value="NC_015914.1"/>
</dbReference>
<evidence type="ECO:0000256" key="2">
    <source>
        <dbReference type="ARBA" id="ARBA00012438"/>
    </source>
</evidence>
<keyword evidence="3" id="KW-0597">Phosphoprotein</keyword>